<evidence type="ECO:0000256" key="3">
    <source>
        <dbReference type="ARBA" id="ARBA00022801"/>
    </source>
</evidence>
<keyword evidence="3" id="KW-0378">Hydrolase</keyword>
<dbReference type="SMART" id="SM00646">
    <property type="entry name" value="Ami_3"/>
    <property type="match status" value="1"/>
</dbReference>
<dbReference type="EC" id="3.5.1.28" evidence="2"/>
<feature type="chain" id="PRO_5010354601" description="N-acetylmuramoyl-L-alanine amidase" evidence="4">
    <location>
        <begin position="23"/>
        <end position="369"/>
    </location>
</feature>
<sequence>MKNLRSYFLIALMIISTSPIYAQQNGKKFKVVLDAGHGGHDPGNMGSGFKEKDIALSIVLKVGAMLQKNKDIEVIYTRKTDKFVDLFVRGKIANEAEADLFVSVHCNAHNSSAHGTETWVLGLDGNKRNMEVAKKENSVIYLEENYEVNYAQYDLNSPESFIGLTMMQEEYLDQSILLAKMIQDNFTGSLKRKDRGVKQNVFIVLHQTVMPSVLVETGFLTYKPEGKYLNSNGGQQGMASSIAKAVLAYKKSVDENTGDVIDETSLASIVQDAGMVSSISSNDVVFKIQIAAGSNKLDLKPYNFKGLSPVTMQEENGVYRYFYGETTNFETAKSLQKEANGKGYQSCFIVAYKNGQKMSLSEAVKSISN</sequence>
<protein>
    <recommendedName>
        <fullName evidence="2">N-acetylmuramoyl-L-alanine amidase</fullName>
        <ecNumber evidence="2">3.5.1.28</ecNumber>
    </recommendedName>
</protein>
<dbReference type="Gene3D" id="3.40.630.40">
    <property type="entry name" value="Zn-dependent exopeptidases"/>
    <property type="match status" value="1"/>
</dbReference>
<dbReference type="FunFam" id="3.40.630.40:FF:000005">
    <property type="entry name" value="N-acetylmuramoyl-L-alanine amidase (AmiA)"/>
    <property type="match status" value="1"/>
</dbReference>
<organism evidence="6 7">
    <name type="scientific">Zhouia amylolytica</name>
    <dbReference type="NCBI Taxonomy" id="376730"/>
    <lineage>
        <taxon>Bacteria</taxon>
        <taxon>Pseudomonadati</taxon>
        <taxon>Bacteroidota</taxon>
        <taxon>Flavobacteriia</taxon>
        <taxon>Flavobacteriales</taxon>
        <taxon>Flavobacteriaceae</taxon>
        <taxon>Zhouia</taxon>
    </lineage>
</organism>
<evidence type="ECO:0000313" key="6">
    <source>
        <dbReference type="EMBL" id="SFT13977.1"/>
    </source>
</evidence>
<dbReference type="SUPFAM" id="SSF53187">
    <property type="entry name" value="Zn-dependent exopeptidases"/>
    <property type="match status" value="1"/>
</dbReference>
<dbReference type="RefSeq" id="WP_074980042.1">
    <property type="nucleotide sequence ID" value="NZ_FPAG01000010.1"/>
</dbReference>
<gene>
    <name evidence="6" type="ORF">SAMN04487906_3156</name>
</gene>
<evidence type="ECO:0000259" key="5">
    <source>
        <dbReference type="SMART" id="SM00646"/>
    </source>
</evidence>
<evidence type="ECO:0000256" key="4">
    <source>
        <dbReference type="SAM" id="SignalP"/>
    </source>
</evidence>
<reference evidence="6 7" key="1">
    <citation type="submission" date="2016-10" db="EMBL/GenBank/DDBJ databases">
        <authorList>
            <person name="de Groot N.N."/>
        </authorList>
    </citation>
    <scope>NUCLEOTIDE SEQUENCE [LARGE SCALE GENOMIC DNA]</scope>
    <source>
        <strain evidence="6 7">CGMCC 1.6114</strain>
    </source>
</reference>
<proteinExistence type="predicted"/>
<dbReference type="GO" id="GO:0030288">
    <property type="term" value="C:outer membrane-bounded periplasmic space"/>
    <property type="evidence" value="ECO:0007669"/>
    <property type="project" value="TreeGrafter"/>
</dbReference>
<dbReference type="Proteomes" id="UP000183209">
    <property type="component" value="Unassembled WGS sequence"/>
</dbReference>
<name>A0A1I6VJZ4_9FLAO</name>
<dbReference type="InterPro" id="IPR050695">
    <property type="entry name" value="N-acetylmuramoyl_amidase_3"/>
</dbReference>
<evidence type="ECO:0000256" key="2">
    <source>
        <dbReference type="ARBA" id="ARBA00011901"/>
    </source>
</evidence>
<feature type="domain" description="MurNAc-LAA" evidence="5">
    <location>
        <begin position="90"/>
        <end position="247"/>
    </location>
</feature>
<dbReference type="GO" id="GO:0009253">
    <property type="term" value="P:peptidoglycan catabolic process"/>
    <property type="evidence" value="ECO:0007669"/>
    <property type="project" value="InterPro"/>
</dbReference>
<feature type="signal peptide" evidence="4">
    <location>
        <begin position="1"/>
        <end position="22"/>
    </location>
</feature>
<dbReference type="CDD" id="cd02696">
    <property type="entry name" value="MurNAc-LAA"/>
    <property type="match status" value="1"/>
</dbReference>
<dbReference type="GO" id="GO:0008745">
    <property type="term" value="F:N-acetylmuramoyl-L-alanine amidase activity"/>
    <property type="evidence" value="ECO:0007669"/>
    <property type="project" value="UniProtKB-EC"/>
</dbReference>
<dbReference type="OrthoDB" id="9806267at2"/>
<evidence type="ECO:0000313" key="7">
    <source>
        <dbReference type="Proteomes" id="UP000183209"/>
    </source>
</evidence>
<keyword evidence="4" id="KW-0732">Signal</keyword>
<comment type="catalytic activity">
    <reaction evidence="1">
        <text>Hydrolyzes the link between N-acetylmuramoyl residues and L-amino acid residues in certain cell-wall glycopeptides.</text>
        <dbReference type="EC" id="3.5.1.28"/>
    </reaction>
</comment>
<dbReference type="EMBL" id="FPAG01000010">
    <property type="protein sequence ID" value="SFT13977.1"/>
    <property type="molecule type" value="Genomic_DNA"/>
</dbReference>
<dbReference type="AlphaFoldDB" id="A0A1I6VJZ4"/>
<evidence type="ECO:0000256" key="1">
    <source>
        <dbReference type="ARBA" id="ARBA00001561"/>
    </source>
</evidence>
<accession>A0A1I6VJZ4</accession>
<dbReference type="PANTHER" id="PTHR30404:SF0">
    <property type="entry name" value="N-ACETYLMURAMOYL-L-ALANINE AMIDASE AMIC"/>
    <property type="match status" value="1"/>
</dbReference>
<dbReference type="Pfam" id="PF01520">
    <property type="entry name" value="Amidase_3"/>
    <property type="match status" value="1"/>
</dbReference>
<dbReference type="InterPro" id="IPR002508">
    <property type="entry name" value="MurNAc-LAA_cat"/>
</dbReference>
<dbReference type="PANTHER" id="PTHR30404">
    <property type="entry name" value="N-ACETYLMURAMOYL-L-ALANINE AMIDASE"/>
    <property type="match status" value="1"/>
</dbReference>